<dbReference type="InterPro" id="IPR003607">
    <property type="entry name" value="HD/PDEase_dom"/>
</dbReference>
<name>A0A498R928_9FIRM</name>
<organism evidence="2 3">
    <name type="scientific">Lucifera butyrica</name>
    <dbReference type="NCBI Taxonomy" id="1351585"/>
    <lineage>
        <taxon>Bacteria</taxon>
        <taxon>Bacillati</taxon>
        <taxon>Bacillota</taxon>
        <taxon>Negativicutes</taxon>
        <taxon>Veillonellales</taxon>
        <taxon>Veillonellaceae</taxon>
        <taxon>Lucifera</taxon>
    </lineage>
</organism>
<dbReference type="EMBL" id="UPPP01000074">
    <property type="protein sequence ID" value="VBB07430.1"/>
    <property type="molecule type" value="Genomic_DNA"/>
</dbReference>
<keyword evidence="3" id="KW-1185">Reference proteome</keyword>
<evidence type="ECO:0000313" key="3">
    <source>
        <dbReference type="Proteomes" id="UP000277811"/>
    </source>
</evidence>
<dbReference type="PANTHER" id="PTHR43155">
    <property type="entry name" value="CYCLIC DI-GMP PHOSPHODIESTERASE PA4108-RELATED"/>
    <property type="match status" value="1"/>
</dbReference>
<dbReference type="SUPFAM" id="SSF109604">
    <property type="entry name" value="HD-domain/PDEase-like"/>
    <property type="match status" value="1"/>
</dbReference>
<accession>A0A498R928</accession>
<protein>
    <recommendedName>
        <fullName evidence="1">HD-GYP domain-containing protein</fullName>
    </recommendedName>
</protein>
<dbReference type="Gene3D" id="1.10.3210.10">
    <property type="entry name" value="Hypothetical protein af1432"/>
    <property type="match status" value="1"/>
</dbReference>
<gene>
    <name evidence="2" type="ORF">LUCI_2679</name>
</gene>
<sequence length="375" mass="42437">MQRISIDALIPGMVTARDIFSAEGRILLGRGVLLTQRYIQRLRELGIYSVYIQSSLAADVVIPEVIREETRIKAIKQVKEAFEKFRGGFHHDFSKLNAVARNIVDEILQHGEHMVHLTDIRQYDEYTFGHSVNVCILSVLTGVKLDYPYGRLRELALGALLHDIGKLGIPNEILNKQGTLTAAEMELLQKHPDMGFDMLRRNPDLQILSAHVAYQHHERMDGSGYPRRLAGDDIHEFARIAAIADVYDALTADRAYRKALPPHKAYEILMATAEKHFDPDILHVFLSNIALYPVGSIVKLNTGETGVVLKVTPVCQERPLIYIVTDADGYFVPKGKEVDLAQYPELFISKIFKMEEVLDLLQKLHTFDSKKHFNG</sequence>
<dbReference type="PANTHER" id="PTHR43155:SF2">
    <property type="entry name" value="CYCLIC DI-GMP PHOSPHODIESTERASE PA4108"/>
    <property type="match status" value="1"/>
</dbReference>
<evidence type="ECO:0000259" key="1">
    <source>
        <dbReference type="PROSITE" id="PS51832"/>
    </source>
</evidence>
<dbReference type="RefSeq" id="WP_122628367.1">
    <property type="nucleotide sequence ID" value="NZ_UPPP01000074.1"/>
</dbReference>
<dbReference type="Proteomes" id="UP000277811">
    <property type="component" value="Unassembled WGS sequence"/>
</dbReference>
<proteinExistence type="predicted"/>
<dbReference type="PROSITE" id="PS51832">
    <property type="entry name" value="HD_GYP"/>
    <property type="match status" value="1"/>
</dbReference>
<dbReference type="CDD" id="cd00077">
    <property type="entry name" value="HDc"/>
    <property type="match status" value="1"/>
</dbReference>
<dbReference type="InterPro" id="IPR037522">
    <property type="entry name" value="HD_GYP_dom"/>
</dbReference>
<feature type="domain" description="HD-GYP" evidence="1">
    <location>
        <begin position="105"/>
        <end position="301"/>
    </location>
</feature>
<reference evidence="2 3" key="1">
    <citation type="submission" date="2018-06" db="EMBL/GenBank/DDBJ databases">
        <authorList>
            <person name="Strepis N."/>
        </authorList>
    </citation>
    <scope>NUCLEOTIDE SEQUENCE [LARGE SCALE GENOMIC DNA]</scope>
    <source>
        <strain evidence="2">LUCI</strain>
    </source>
</reference>
<dbReference type="Pfam" id="PF13487">
    <property type="entry name" value="HD_5"/>
    <property type="match status" value="1"/>
</dbReference>
<dbReference type="SMART" id="SM00471">
    <property type="entry name" value="HDc"/>
    <property type="match status" value="1"/>
</dbReference>
<evidence type="ECO:0000313" key="2">
    <source>
        <dbReference type="EMBL" id="VBB07430.1"/>
    </source>
</evidence>
<dbReference type="OrthoDB" id="1677843at2"/>
<dbReference type="AlphaFoldDB" id="A0A498R928"/>